<reference evidence="1 2" key="1">
    <citation type="submission" date="2019-02" db="EMBL/GenBank/DDBJ databases">
        <title>Deep-cultivation of Planctomycetes and their phenomic and genomic characterization uncovers novel biology.</title>
        <authorList>
            <person name="Wiegand S."/>
            <person name="Jogler M."/>
            <person name="Boedeker C."/>
            <person name="Pinto D."/>
            <person name="Vollmers J."/>
            <person name="Rivas-Marin E."/>
            <person name="Kohn T."/>
            <person name="Peeters S.H."/>
            <person name="Heuer A."/>
            <person name="Rast P."/>
            <person name="Oberbeckmann S."/>
            <person name="Bunk B."/>
            <person name="Jeske O."/>
            <person name="Meyerdierks A."/>
            <person name="Storesund J.E."/>
            <person name="Kallscheuer N."/>
            <person name="Luecker S."/>
            <person name="Lage O.M."/>
            <person name="Pohl T."/>
            <person name="Merkel B.J."/>
            <person name="Hornburger P."/>
            <person name="Mueller R.-W."/>
            <person name="Bruemmer F."/>
            <person name="Labrenz M."/>
            <person name="Spormann A.M."/>
            <person name="Op Den Camp H."/>
            <person name="Overmann J."/>
            <person name="Amann R."/>
            <person name="Jetten M.S.M."/>
            <person name="Mascher T."/>
            <person name="Medema M.H."/>
            <person name="Devos D.P."/>
            <person name="Kaster A.-K."/>
            <person name="Ovreas L."/>
            <person name="Rohde M."/>
            <person name="Galperin M.Y."/>
            <person name="Jogler C."/>
        </authorList>
    </citation>
    <scope>NUCLEOTIDE SEQUENCE [LARGE SCALE GENOMIC DNA]</scope>
    <source>
        <strain evidence="1 2">V7</strain>
    </source>
</reference>
<proteinExistence type="predicted"/>
<evidence type="ECO:0000313" key="2">
    <source>
        <dbReference type="Proteomes" id="UP000316476"/>
    </source>
</evidence>
<gene>
    <name evidence="1" type="ORF">V7x_03800</name>
</gene>
<dbReference type="Proteomes" id="UP000316476">
    <property type="component" value="Unassembled WGS sequence"/>
</dbReference>
<name>A0A5C6FRG4_9PLAN</name>
<organism evidence="1 2">
    <name type="scientific">Crateriforma conspicua</name>
    <dbReference type="NCBI Taxonomy" id="2527996"/>
    <lineage>
        <taxon>Bacteria</taxon>
        <taxon>Pseudomonadati</taxon>
        <taxon>Planctomycetota</taxon>
        <taxon>Planctomycetia</taxon>
        <taxon>Planctomycetales</taxon>
        <taxon>Planctomycetaceae</taxon>
        <taxon>Crateriforma</taxon>
    </lineage>
</organism>
<evidence type="ECO:0000313" key="1">
    <source>
        <dbReference type="EMBL" id="TWU64836.1"/>
    </source>
</evidence>
<dbReference type="EMBL" id="SJPZ01000001">
    <property type="protein sequence ID" value="TWU64836.1"/>
    <property type="molecule type" value="Genomic_DNA"/>
</dbReference>
<accession>A0A5C6FRG4</accession>
<protein>
    <submittedName>
        <fullName evidence="1">Uncharacterized protein</fullName>
    </submittedName>
</protein>
<sequence length="93" mass="9777">MILNARGNGGTPATVQELDANHNDSRLAAEVAAIAGGLPVLFSCPPDPARSGGNMEVTCFFVYCVATPVSLRVRVLSVFGLVEGLCNDNVSWR</sequence>
<comment type="caution">
    <text evidence="1">The sequence shown here is derived from an EMBL/GenBank/DDBJ whole genome shotgun (WGS) entry which is preliminary data.</text>
</comment>
<dbReference type="AlphaFoldDB" id="A0A5C6FRG4"/>